<reference evidence="8 9" key="1">
    <citation type="submission" date="2019-02" db="EMBL/GenBank/DDBJ databases">
        <authorList>
            <person name="Li S.-H."/>
        </authorList>
    </citation>
    <scope>NUCLEOTIDE SEQUENCE [LARGE SCALE GENOMIC DNA]</scope>
    <source>
        <strain evidence="8 9">IMCC14385</strain>
    </source>
</reference>
<name>A0A5P9NI73_9GAMM</name>
<dbReference type="EMBL" id="CP036422">
    <property type="protein sequence ID" value="QFU75492.1"/>
    <property type="molecule type" value="Genomic_DNA"/>
</dbReference>
<proteinExistence type="predicted"/>
<dbReference type="InterPro" id="IPR015797">
    <property type="entry name" value="NUDIX_hydrolase-like_dom_sf"/>
</dbReference>
<comment type="cofactor">
    <cofactor evidence="1">
        <name>Mn(2+)</name>
        <dbReference type="ChEBI" id="CHEBI:29035"/>
    </cofactor>
</comment>
<dbReference type="PANTHER" id="PTHR12318">
    <property type="entry name" value="TESTOSTERONE-REGULATED PROTEIN RP2"/>
    <property type="match status" value="1"/>
</dbReference>
<dbReference type="Pfam" id="PF00293">
    <property type="entry name" value="NUDIX"/>
    <property type="match status" value="1"/>
</dbReference>
<dbReference type="Gene3D" id="3.90.79.10">
    <property type="entry name" value="Nucleoside Triphosphate Pyrophosphohydrolase"/>
    <property type="match status" value="2"/>
</dbReference>
<dbReference type="GO" id="GO:0016818">
    <property type="term" value="F:hydrolase activity, acting on acid anhydrides, in phosphorus-containing anhydrides"/>
    <property type="evidence" value="ECO:0007669"/>
    <property type="project" value="InterPro"/>
</dbReference>
<keyword evidence="3" id="KW-0479">Metal-binding</keyword>
<dbReference type="OrthoDB" id="9788263at2"/>
<evidence type="ECO:0000259" key="7">
    <source>
        <dbReference type="PROSITE" id="PS51462"/>
    </source>
</evidence>
<dbReference type="AlphaFoldDB" id="A0A5P9NI73"/>
<dbReference type="CDD" id="cd18870">
    <property type="entry name" value="NUDIX_AcylCoAdiphos_Nudt19"/>
    <property type="match status" value="1"/>
</dbReference>
<dbReference type="PANTHER" id="PTHR12318:SF0">
    <property type="entry name" value="ACYL-COENZYME A DIPHOSPHATASE NUDT19"/>
    <property type="match status" value="1"/>
</dbReference>
<evidence type="ECO:0000256" key="5">
    <source>
        <dbReference type="ARBA" id="ARBA00022842"/>
    </source>
</evidence>
<evidence type="ECO:0000256" key="2">
    <source>
        <dbReference type="ARBA" id="ARBA00001946"/>
    </source>
</evidence>
<gene>
    <name evidence="8" type="ORF">EY643_07405</name>
</gene>
<accession>A0A5P9NI73</accession>
<evidence type="ECO:0000256" key="4">
    <source>
        <dbReference type="ARBA" id="ARBA00022801"/>
    </source>
</evidence>
<sequence length="237" mass="26482">MNQGPEIRPASTVILLRDSNEGIETLLLKRNKALVFAGGFWVFPGGSLDPEDLAHAGGDQEAASRIAAAREAHEECGQQPLPEDMILLSHWTTPEAEPRRFATWIYAAPLRNDEEVKIDGGEIHDHRWLTVSTALEEHRHGNLAMLPPTWMTLITVGRYTNVAEFIEGERESPVPYVLPVLCSHEDKMVALYQGDAGYDAADPSQQGARHRAQWRDDGWDYAYEGVSDEFPPLLEQV</sequence>
<feature type="domain" description="Nudix hydrolase" evidence="7">
    <location>
        <begin position="6"/>
        <end position="151"/>
    </location>
</feature>
<keyword evidence="5" id="KW-0460">Magnesium</keyword>
<evidence type="ECO:0000313" key="9">
    <source>
        <dbReference type="Proteomes" id="UP000326287"/>
    </source>
</evidence>
<dbReference type="Proteomes" id="UP000326287">
    <property type="component" value="Chromosome"/>
</dbReference>
<organism evidence="8 9">
    <name type="scientific">Halioglobus maricola</name>
    <dbReference type="NCBI Taxonomy" id="2601894"/>
    <lineage>
        <taxon>Bacteria</taxon>
        <taxon>Pseudomonadati</taxon>
        <taxon>Pseudomonadota</taxon>
        <taxon>Gammaproteobacteria</taxon>
        <taxon>Cellvibrionales</taxon>
        <taxon>Halieaceae</taxon>
        <taxon>Halioglobus</taxon>
    </lineage>
</organism>
<protein>
    <submittedName>
        <fullName evidence="8">NUDIX hydrolase</fullName>
    </submittedName>
</protein>
<evidence type="ECO:0000256" key="3">
    <source>
        <dbReference type="ARBA" id="ARBA00022723"/>
    </source>
</evidence>
<dbReference type="SUPFAM" id="SSF55811">
    <property type="entry name" value="Nudix"/>
    <property type="match status" value="1"/>
</dbReference>
<keyword evidence="6" id="KW-0464">Manganese</keyword>
<evidence type="ECO:0000256" key="1">
    <source>
        <dbReference type="ARBA" id="ARBA00001936"/>
    </source>
</evidence>
<evidence type="ECO:0000313" key="8">
    <source>
        <dbReference type="EMBL" id="QFU75492.1"/>
    </source>
</evidence>
<dbReference type="KEGG" id="halc:EY643_07405"/>
<dbReference type="InterPro" id="IPR039121">
    <property type="entry name" value="NUDT19"/>
</dbReference>
<dbReference type="InterPro" id="IPR000086">
    <property type="entry name" value="NUDIX_hydrolase_dom"/>
</dbReference>
<keyword evidence="9" id="KW-1185">Reference proteome</keyword>
<dbReference type="PROSITE" id="PS51462">
    <property type="entry name" value="NUDIX"/>
    <property type="match status" value="1"/>
</dbReference>
<dbReference type="GO" id="GO:0046872">
    <property type="term" value="F:metal ion binding"/>
    <property type="evidence" value="ECO:0007669"/>
    <property type="project" value="UniProtKB-KW"/>
</dbReference>
<evidence type="ECO:0000256" key="6">
    <source>
        <dbReference type="ARBA" id="ARBA00023211"/>
    </source>
</evidence>
<comment type="cofactor">
    <cofactor evidence="2">
        <name>Mg(2+)</name>
        <dbReference type="ChEBI" id="CHEBI:18420"/>
    </cofactor>
</comment>
<keyword evidence="4 8" id="KW-0378">Hydrolase</keyword>
<dbReference type="RefSeq" id="WP_152661599.1">
    <property type="nucleotide sequence ID" value="NZ_CP036422.1"/>
</dbReference>